<reference evidence="3" key="1">
    <citation type="journal article" date="2017" name="Plant J.">
        <title>The pomegranate (Punica granatum L.) genome and the genomics of punicalagin biosynthesis.</title>
        <authorList>
            <person name="Qin G."/>
            <person name="Xu C."/>
            <person name="Ming R."/>
            <person name="Tang H."/>
            <person name="Guyot R."/>
            <person name="Kramer E.M."/>
            <person name="Hu Y."/>
            <person name="Yi X."/>
            <person name="Qi Y."/>
            <person name="Xu X."/>
            <person name="Gao Z."/>
            <person name="Pan H."/>
            <person name="Jian J."/>
            <person name="Tian Y."/>
            <person name="Yue Z."/>
            <person name="Xu Y."/>
        </authorList>
    </citation>
    <scope>NUCLEOTIDE SEQUENCE [LARGE SCALE GENOMIC DNA]</scope>
    <source>
        <strain evidence="3">cv. Dabenzi</strain>
    </source>
</reference>
<organism evidence="2 3">
    <name type="scientific">Punica granatum</name>
    <name type="common">Pomegranate</name>
    <dbReference type="NCBI Taxonomy" id="22663"/>
    <lineage>
        <taxon>Eukaryota</taxon>
        <taxon>Viridiplantae</taxon>
        <taxon>Streptophyta</taxon>
        <taxon>Embryophyta</taxon>
        <taxon>Tracheophyta</taxon>
        <taxon>Spermatophyta</taxon>
        <taxon>Magnoliopsida</taxon>
        <taxon>eudicotyledons</taxon>
        <taxon>Gunneridae</taxon>
        <taxon>Pentapetalae</taxon>
        <taxon>rosids</taxon>
        <taxon>malvids</taxon>
        <taxon>Myrtales</taxon>
        <taxon>Lythraceae</taxon>
        <taxon>Punica</taxon>
    </lineage>
</organism>
<dbReference type="CDD" id="cd22160">
    <property type="entry name" value="F-box_AtFBL13-like"/>
    <property type="match status" value="1"/>
</dbReference>
<keyword evidence="4" id="KW-1185">Reference proteome</keyword>
<dbReference type="SUPFAM" id="SSF81383">
    <property type="entry name" value="F-box domain"/>
    <property type="match status" value="1"/>
</dbReference>
<dbReference type="InterPro" id="IPR053781">
    <property type="entry name" value="F-box_AtFBL13-like"/>
</dbReference>
<dbReference type="Pfam" id="PF00646">
    <property type="entry name" value="F-box"/>
    <property type="match status" value="1"/>
</dbReference>
<reference evidence="4" key="3">
    <citation type="journal article" date="2020" name="Plant Biotechnol. J.">
        <title>The pomegranate (Punica granatum L.) draft genome dissects genetic divergence between soft- and hard-seeded cultivars.</title>
        <authorList>
            <person name="Luo X."/>
            <person name="Li H."/>
            <person name="Wu Z."/>
            <person name="Yao W."/>
            <person name="Zhao P."/>
            <person name="Cao D."/>
            <person name="Yu H."/>
            <person name="Li K."/>
            <person name="Poudel K."/>
            <person name="Zhao D."/>
            <person name="Zhang F."/>
            <person name="Xia X."/>
            <person name="Chen L."/>
            <person name="Wang Q."/>
            <person name="Jing D."/>
            <person name="Cao S."/>
        </authorList>
    </citation>
    <scope>NUCLEOTIDE SEQUENCE [LARGE SCALE GENOMIC DNA]</scope>
</reference>
<dbReference type="Gene3D" id="3.80.10.10">
    <property type="entry name" value="Ribonuclease Inhibitor"/>
    <property type="match status" value="1"/>
</dbReference>
<dbReference type="InterPro" id="IPR055411">
    <property type="entry name" value="LRR_FXL15/At3g58940/PEG3-like"/>
</dbReference>
<evidence type="ECO:0000313" key="4">
    <source>
        <dbReference type="Proteomes" id="UP000515151"/>
    </source>
</evidence>
<dbReference type="PANTHER" id="PTHR31900">
    <property type="entry name" value="F-BOX/RNI SUPERFAMILY PROTEIN-RELATED"/>
    <property type="match status" value="1"/>
</dbReference>
<reference evidence="2" key="2">
    <citation type="submission" date="2017-06" db="EMBL/GenBank/DDBJ databases">
        <title>The pomegranate genome and the genomics of punicalagin biosynthesis.</title>
        <authorList>
            <person name="Xu C."/>
        </authorList>
    </citation>
    <scope>NUCLEOTIDE SEQUENCE [LARGE SCALE GENOMIC DNA]</scope>
    <source>
        <tissue evidence="2">Fresh leaf</tissue>
    </source>
</reference>
<feature type="domain" description="F-box" evidence="1">
    <location>
        <begin position="9"/>
        <end position="62"/>
    </location>
</feature>
<dbReference type="EMBL" id="MTKT01000548">
    <property type="protein sequence ID" value="OWM90572.1"/>
    <property type="molecule type" value="Genomic_DNA"/>
</dbReference>
<accession>A0A218Y208</accession>
<dbReference type="OrthoDB" id="612216at2759"/>
<evidence type="ECO:0000313" key="3">
    <source>
        <dbReference type="Proteomes" id="UP000197138"/>
    </source>
</evidence>
<dbReference type="PROSITE" id="PS50181">
    <property type="entry name" value="FBOX"/>
    <property type="match status" value="1"/>
</dbReference>
<evidence type="ECO:0000313" key="5">
    <source>
        <dbReference type="RefSeq" id="XP_031407477.1"/>
    </source>
</evidence>
<gene>
    <name evidence="5" type="primary">LOC116215837</name>
    <name evidence="2" type="ORF">CDL15_Pgr014875</name>
</gene>
<dbReference type="PANTHER" id="PTHR31900:SF30">
    <property type="entry name" value="SUPERFAMILY PROTEIN, PUTATIVE-RELATED"/>
    <property type="match status" value="1"/>
</dbReference>
<reference evidence="5" key="4">
    <citation type="submission" date="2025-04" db="UniProtKB">
        <authorList>
            <consortium name="RefSeq"/>
        </authorList>
    </citation>
    <scope>IDENTIFICATION</scope>
    <source>
        <tissue evidence="5">Leaf</tissue>
    </source>
</reference>
<dbReference type="RefSeq" id="XP_031407477.1">
    <property type="nucleotide sequence ID" value="XM_031551617.1"/>
</dbReference>
<dbReference type="Proteomes" id="UP000197138">
    <property type="component" value="Unassembled WGS sequence"/>
</dbReference>
<name>A0A218Y208_PUNGR</name>
<dbReference type="Proteomes" id="UP000515151">
    <property type="component" value="Chromosome 8"/>
</dbReference>
<dbReference type="SUPFAM" id="SSF52058">
    <property type="entry name" value="L domain-like"/>
    <property type="match status" value="1"/>
</dbReference>
<evidence type="ECO:0000259" key="1">
    <source>
        <dbReference type="PROSITE" id="PS50181"/>
    </source>
</evidence>
<dbReference type="SMART" id="SM00256">
    <property type="entry name" value="FBOX"/>
    <property type="match status" value="1"/>
</dbReference>
<dbReference type="Pfam" id="PF24758">
    <property type="entry name" value="LRR_At5g56370"/>
    <property type="match status" value="1"/>
</dbReference>
<dbReference type="GeneID" id="116215837"/>
<dbReference type="InterPro" id="IPR050232">
    <property type="entry name" value="FBL13/AtMIF1-like"/>
</dbReference>
<dbReference type="Gene3D" id="1.20.1280.50">
    <property type="match status" value="1"/>
</dbReference>
<evidence type="ECO:0000313" key="2">
    <source>
        <dbReference type="EMBL" id="OWM90572.1"/>
    </source>
</evidence>
<dbReference type="InterPro" id="IPR036047">
    <property type="entry name" value="F-box-like_dom_sf"/>
</dbReference>
<dbReference type="InterPro" id="IPR032675">
    <property type="entry name" value="LRR_dom_sf"/>
</dbReference>
<proteinExistence type="predicted"/>
<sequence length="437" mass="50501">MAANEGVMSDWLSSLPDEVLHRILSMLPLKDAVRTSVLSKRWERLWESVTTMSVNETRFSHRLQFMDFVDRALLLRDSSPLEKFSMLCSVGHDVARINQWIDLVADCGVQELSLLFTKVQRQHVLPRGLFESEKLVKLLLQTKCILRAPPSVNLPCLKDMTLSFLIFEDEESTRKLFSLPTLEKLCLYRCNWTHLQAVSISAPKLQKLSIHEGEYHERYDRRGRVVIDAPCLKSFSYRGKFIDKYVMSDSPGLVEADVRFLDFWPDERNGNMCLLFRGLRAVKSLTLDAPFLSDPAHEDYFHRTFPVLGNATALNLGDKIDIKLLPVLLSKFPHLQIFDIAAELNVLEDREVSRVVNRMRSYQMPHLKKIFVRHFKPTKSDLRIAILLLGVSDVLEEIVLHYAEPHRNELSVRANDLLLHLMELPRDPKHCKVHLIL</sequence>
<dbReference type="InterPro" id="IPR001810">
    <property type="entry name" value="F-box_dom"/>
</dbReference>
<dbReference type="AlphaFoldDB" id="A0A218Y208"/>
<protein>
    <submittedName>
        <fullName evidence="5">F-box/LRR-repeat protein At3g26922</fullName>
    </submittedName>
</protein>